<sequence length="224" mass="26285">MVRNYKKKTNRTDVSVSDMKIGIQVVLNGQLSEPRVSVSYNIKRGTLQTRIRKLKTKCSLEKLNRMFADDLNHKNDDNTVSYSSKYTLLNYGLTYKNIRVLAYDYAKLLKLKAPVQWKTNKVAGIEWLKGFMKRRNHEIRLRKPEDTSLAQIQTSRTKANDTVKYTAERNRTDEHITLHIRRYRLICSHDMYPYHATVNDSIRNKEREQGGTKKNNNNITTTEQ</sequence>
<name>A0ACB9TY38_HOLOL</name>
<accession>A0ACB9TY38</accession>
<reference evidence="1" key="1">
    <citation type="submission" date="2022-04" db="EMBL/GenBank/DDBJ databases">
        <title>Chromosome-scale genome assembly of Holotrichia oblita Faldermann.</title>
        <authorList>
            <person name="Rongchong L."/>
        </authorList>
    </citation>
    <scope>NUCLEOTIDE SEQUENCE</scope>
    <source>
        <strain evidence="1">81SQS9</strain>
    </source>
</reference>
<keyword evidence="2" id="KW-1185">Reference proteome</keyword>
<evidence type="ECO:0000313" key="1">
    <source>
        <dbReference type="EMBL" id="KAI4471643.1"/>
    </source>
</evidence>
<evidence type="ECO:0000313" key="2">
    <source>
        <dbReference type="Proteomes" id="UP001056778"/>
    </source>
</evidence>
<gene>
    <name evidence="1" type="ORF">MML48_1g10009</name>
</gene>
<organism evidence="1 2">
    <name type="scientific">Holotrichia oblita</name>
    <name type="common">Chafer beetle</name>
    <dbReference type="NCBI Taxonomy" id="644536"/>
    <lineage>
        <taxon>Eukaryota</taxon>
        <taxon>Metazoa</taxon>
        <taxon>Ecdysozoa</taxon>
        <taxon>Arthropoda</taxon>
        <taxon>Hexapoda</taxon>
        <taxon>Insecta</taxon>
        <taxon>Pterygota</taxon>
        <taxon>Neoptera</taxon>
        <taxon>Endopterygota</taxon>
        <taxon>Coleoptera</taxon>
        <taxon>Polyphaga</taxon>
        <taxon>Scarabaeiformia</taxon>
        <taxon>Scarabaeidae</taxon>
        <taxon>Melolonthinae</taxon>
        <taxon>Holotrichia</taxon>
    </lineage>
</organism>
<proteinExistence type="predicted"/>
<protein>
    <submittedName>
        <fullName evidence="1">Uncharacterized protein</fullName>
    </submittedName>
</protein>
<dbReference type="EMBL" id="CM043015">
    <property type="protein sequence ID" value="KAI4471643.1"/>
    <property type="molecule type" value="Genomic_DNA"/>
</dbReference>
<dbReference type="Proteomes" id="UP001056778">
    <property type="component" value="Chromosome 1"/>
</dbReference>
<comment type="caution">
    <text evidence="1">The sequence shown here is derived from an EMBL/GenBank/DDBJ whole genome shotgun (WGS) entry which is preliminary data.</text>
</comment>